<evidence type="ECO:0000256" key="1">
    <source>
        <dbReference type="ARBA" id="ARBA00010877"/>
    </source>
</evidence>
<keyword evidence="5 7" id="KW-0496">Mitochondrion</keyword>
<evidence type="ECO:0000256" key="3">
    <source>
        <dbReference type="ARBA" id="ARBA00022792"/>
    </source>
</evidence>
<comment type="subunit">
    <text evidence="7">Component of the mitochondrial contact site and cristae organizing system (MICOS) complex.</text>
</comment>
<reference evidence="9" key="1">
    <citation type="submission" date="2022-11" db="UniProtKB">
        <authorList>
            <consortium name="WormBaseParasite"/>
        </authorList>
    </citation>
    <scope>IDENTIFICATION</scope>
</reference>
<dbReference type="Proteomes" id="UP000887574">
    <property type="component" value="Unplaced"/>
</dbReference>
<evidence type="ECO:0000313" key="9">
    <source>
        <dbReference type="WBParaSite" id="jg21900"/>
    </source>
</evidence>
<evidence type="ECO:0000256" key="4">
    <source>
        <dbReference type="ARBA" id="ARBA00022989"/>
    </source>
</evidence>
<keyword evidence="2 7" id="KW-0812">Transmembrane</keyword>
<sequence>MLTPIKNLSSCLTNKIACPLTEVWPSRTLIGNKKPKMSTLSKLLLTSAVFGGVALGGMVLYGREDPRFRKRMVNEYPPTRYVFDFFLGPFGVTPYLIPAYEFKEGVKEKVNDVTETFKDKFVRYVPLPSFIKNKLQPPPAIEQVENVATDLAASGMLPNADPAFLLVKKRNPPGIYENDEYTSRLVKALSNAQNQVADVVKLKKHLIQDYQNQNLFFINMTSLASRNEETDARKAIMHLKKVISEGKNTPETSKNPYIRSAAQTAIYYTKQLDQLDYLEQVAKYESDLNSETESKLIWE</sequence>
<evidence type="ECO:0000256" key="7">
    <source>
        <dbReference type="RuleBase" id="RU363000"/>
    </source>
</evidence>
<protein>
    <recommendedName>
        <fullName evidence="7">MICOS complex subunit MIC60</fullName>
    </recommendedName>
    <alternativeName>
        <fullName evidence="7">Mitofilin</fullName>
    </alternativeName>
</protein>
<name>A0A915DQP0_9BILA</name>
<keyword evidence="6 7" id="KW-0472">Membrane</keyword>
<keyword evidence="4 7" id="KW-1133">Transmembrane helix</keyword>
<proteinExistence type="inferred from homology"/>
<evidence type="ECO:0000256" key="6">
    <source>
        <dbReference type="ARBA" id="ARBA00023136"/>
    </source>
</evidence>
<evidence type="ECO:0000256" key="2">
    <source>
        <dbReference type="ARBA" id="ARBA00022692"/>
    </source>
</evidence>
<dbReference type="WBParaSite" id="jg21900">
    <property type="protein sequence ID" value="jg21900"/>
    <property type="gene ID" value="jg21900"/>
</dbReference>
<comment type="similarity">
    <text evidence="1 7">Belongs to the MICOS complex subunit Mic60 family.</text>
</comment>
<comment type="function">
    <text evidence="7">Component of the MICOS complex, a large protein complex of the mitochondrial inner membrane that plays crucial roles in the maintenance of crista junctions, inner membrane architecture, and formation of contact sites to the outer membrane.</text>
</comment>
<keyword evidence="3 7" id="KW-0999">Mitochondrion inner membrane</keyword>
<evidence type="ECO:0000313" key="8">
    <source>
        <dbReference type="Proteomes" id="UP000887574"/>
    </source>
</evidence>
<dbReference type="Pfam" id="PF09731">
    <property type="entry name" value="Mitofilin"/>
    <property type="match status" value="1"/>
</dbReference>
<dbReference type="GO" id="GO:0005743">
    <property type="term" value="C:mitochondrial inner membrane"/>
    <property type="evidence" value="ECO:0007669"/>
    <property type="project" value="UniProtKB-SubCell"/>
</dbReference>
<dbReference type="InterPro" id="IPR019133">
    <property type="entry name" value="MIC60"/>
</dbReference>
<evidence type="ECO:0000256" key="5">
    <source>
        <dbReference type="ARBA" id="ARBA00023128"/>
    </source>
</evidence>
<accession>A0A915DQP0</accession>
<dbReference type="AlphaFoldDB" id="A0A915DQP0"/>
<keyword evidence="8" id="KW-1185">Reference proteome</keyword>
<feature type="transmembrane region" description="Helical" evidence="7">
    <location>
        <begin position="43"/>
        <end position="61"/>
    </location>
</feature>
<comment type="subcellular location">
    <subcellularLocation>
        <location evidence="7">Mitochondrion inner membrane</location>
        <topology evidence="7">Single-pass membrane protein</topology>
    </subcellularLocation>
</comment>
<organism evidence="8 9">
    <name type="scientific">Ditylenchus dipsaci</name>
    <dbReference type="NCBI Taxonomy" id="166011"/>
    <lineage>
        <taxon>Eukaryota</taxon>
        <taxon>Metazoa</taxon>
        <taxon>Ecdysozoa</taxon>
        <taxon>Nematoda</taxon>
        <taxon>Chromadorea</taxon>
        <taxon>Rhabditida</taxon>
        <taxon>Tylenchina</taxon>
        <taxon>Tylenchomorpha</taxon>
        <taxon>Sphaerularioidea</taxon>
        <taxon>Anguinidae</taxon>
        <taxon>Anguininae</taxon>
        <taxon>Ditylenchus</taxon>
    </lineage>
</organism>